<evidence type="ECO:0008006" key="3">
    <source>
        <dbReference type="Google" id="ProtNLM"/>
    </source>
</evidence>
<dbReference type="Proteomes" id="UP000015527">
    <property type="component" value="Unassembled WGS sequence"/>
</dbReference>
<gene>
    <name evidence="1" type="ORF">L284_19090</name>
</gene>
<sequence>MSVYTSAGTKFSVSAAAPATYNEAGYSALAFTDVGEVSDLGDLPERVYEVVSWRNITNRGESKAKGGYTLGSQTITVGIDPDDAGQDLLDTLSRSDDPASISFEHPKLGTIYGRALVMGGTRNYGDVNTIATRQITLEWTIVSQDEDGIVYEPAN</sequence>
<keyword evidence="2" id="KW-1185">Reference proteome</keyword>
<dbReference type="OrthoDB" id="7503776at2"/>
<reference evidence="1 2" key="1">
    <citation type="journal article" date="2013" name="Genome Announc.">
        <title>Genome Sequence of Novosphingobium lindaniclasticum LE124T, Isolated from a Hexachlorocyclohexane Dumpsite.</title>
        <authorList>
            <person name="Saxena A."/>
            <person name="Nayyar N."/>
            <person name="Sangwan N."/>
            <person name="Kumari R."/>
            <person name="Khurana J.P."/>
            <person name="Lal R."/>
        </authorList>
    </citation>
    <scope>NUCLEOTIDE SEQUENCE [LARGE SCALE GENOMIC DNA]</scope>
    <source>
        <strain evidence="1 2">LE124</strain>
    </source>
</reference>
<name>T0IDH3_9SPHN</name>
<dbReference type="AlphaFoldDB" id="T0IDH3"/>
<evidence type="ECO:0000313" key="1">
    <source>
        <dbReference type="EMBL" id="EQB09710.1"/>
    </source>
</evidence>
<dbReference type="EMBL" id="ATHL01000127">
    <property type="protein sequence ID" value="EQB09710.1"/>
    <property type="molecule type" value="Genomic_DNA"/>
</dbReference>
<organism evidence="1 2">
    <name type="scientific">Novosphingobium lindaniclasticum LE124</name>
    <dbReference type="NCBI Taxonomy" id="1096930"/>
    <lineage>
        <taxon>Bacteria</taxon>
        <taxon>Pseudomonadati</taxon>
        <taxon>Pseudomonadota</taxon>
        <taxon>Alphaproteobacteria</taxon>
        <taxon>Sphingomonadales</taxon>
        <taxon>Sphingomonadaceae</taxon>
        <taxon>Novosphingobium</taxon>
    </lineage>
</organism>
<dbReference type="RefSeq" id="WP_021235567.1">
    <property type="nucleotide sequence ID" value="NZ_ATHL01000127.1"/>
</dbReference>
<comment type="caution">
    <text evidence="1">The sequence shown here is derived from an EMBL/GenBank/DDBJ whole genome shotgun (WGS) entry which is preliminary data.</text>
</comment>
<accession>T0IDH3</accession>
<proteinExistence type="predicted"/>
<protein>
    <recommendedName>
        <fullName evidence="3">Phage tail protein</fullName>
    </recommendedName>
</protein>
<dbReference type="Gene3D" id="4.10.410.40">
    <property type="match status" value="1"/>
</dbReference>
<dbReference type="PATRIC" id="fig|1096930.3.peg.3764"/>
<evidence type="ECO:0000313" key="2">
    <source>
        <dbReference type="Proteomes" id="UP000015527"/>
    </source>
</evidence>